<reference evidence="1 2" key="1">
    <citation type="journal article" date="2018" name="IMA Fungus">
        <title>IMA Genome-F 10: Nine draft genome sequences of Claviceps purpurea s.lat., including C. arundinis, C. humidiphila, and C. cf. spartinae, pseudomolecules for the pitch canker pathogen Fusarium circinatum, draft genome of Davidsoniella eucalypti, Grosmannia galeiformis, Quambalaria eucalypti, and Teratosphaeria destructans.</title>
        <authorList>
            <person name="Wingfield B.D."/>
            <person name="Liu M."/>
            <person name="Nguyen H.D."/>
            <person name="Lane F.A."/>
            <person name="Morgan S.W."/>
            <person name="De Vos L."/>
            <person name="Wilken P.M."/>
            <person name="Duong T.A."/>
            <person name="Aylward J."/>
            <person name="Coetzee M.P."/>
            <person name="Dadej K."/>
            <person name="De Beer Z.W."/>
            <person name="Findlay W."/>
            <person name="Havenga M."/>
            <person name="Kolarik M."/>
            <person name="Menzies J.G."/>
            <person name="Naidoo K."/>
            <person name="Pochopski O."/>
            <person name="Shoukouhi P."/>
            <person name="Santana Q.C."/>
            <person name="Seifert K.A."/>
            <person name="Soal N."/>
            <person name="Steenkamp E.T."/>
            <person name="Tatham C.T."/>
            <person name="van der Nest M.A."/>
            <person name="Wingfield M.J."/>
        </authorList>
    </citation>
    <scope>NUCLEOTIDE SEQUENCE [LARGE SCALE GENOMIC DNA]</scope>
    <source>
        <strain evidence="1">CMW44962</strain>
    </source>
</reference>
<protein>
    <submittedName>
        <fullName evidence="1">Uncharacterized protein</fullName>
    </submittedName>
</protein>
<evidence type="ECO:0000313" key="1">
    <source>
        <dbReference type="EMBL" id="KAH9824606.1"/>
    </source>
</evidence>
<dbReference type="AlphaFoldDB" id="A0A9W7SMR7"/>
<keyword evidence="2" id="KW-1185">Reference proteome</keyword>
<accession>A0A9W7SMR7</accession>
<dbReference type="EMBL" id="RIBY02002134">
    <property type="protein sequence ID" value="KAH9824606.1"/>
    <property type="molecule type" value="Genomic_DNA"/>
</dbReference>
<dbReference type="Proteomes" id="UP001138500">
    <property type="component" value="Unassembled WGS sequence"/>
</dbReference>
<evidence type="ECO:0000313" key="2">
    <source>
        <dbReference type="Proteomes" id="UP001138500"/>
    </source>
</evidence>
<comment type="caution">
    <text evidence="1">The sequence shown here is derived from an EMBL/GenBank/DDBJ whole genome shotgun (WGS) entry which is preliminary data.</text>
</comment>
<name>A0A9W7SMR7_9PEZI</name>
<proteinExistence type="predicted"/>
<gene>
    <name evidence="1" type="ORF">Tdes44962_MAKER04287</name>
</gene>
<organism evidence="1 2">
    <name type="scientific">Teratosphaeria destructans</name>
    <dbReference type="NCBI Taxonomy" id="418781"/>
    <lineage>
        <taxon>Eukaryota</taxon>
        <taxon>Fungi</taxon>
        <taxon>Dikarya</taxon>
        <taxon>Ascomycota</taxon>
        <taxon>Pezizomycotina</taxon>
        <taxon>Dothideomycetes</taxon>
        <taxon>Dothideomycetidae</taxon>
        <taxon>Mycosphaerellales</taxon>
        <taxon>Teratosphaeriaceae</taxon>
        <taxon>Teratosphaeria</taxon>
    </lineage>
</organism>
<sequence length="189" mass="19019">MAALGVDPNILMMGAGAGRRRGGLAGHGLGMHPFLAGGGLGMVPPMLAGAGRGMMPPAMGLGMGMGGGLGGNFGGARRLAHGVAIGHLGGLAGGLGAGVGGGLQGMGGIGGIAMSPLAMGGGGFGMGGGMNPLVMGLGRALPLELWMEQMGLEDWDDEDEVDDPDEAWLINLIRKRRRKDRMRFRSFGW</sequence>
<reference evidence="1 2" key="2">
    <citation type="journal article" date="2021" name="Curr. Genet.">
        <title>Genetic response to nitrogen starvation in the aggressive Eucalyptus foliar pathogen Teratosphaeria destructans.</title>
        <authorList>
            <person name="Havenga M."/>
            <person name="Wingfield B.D."/>
            <person name="Wingfield M.J."/>
            <person name="Dreyer L.L."/>
            <person name="Roets F."/>
            <person name="Aylward J."/>
        </authorList>
    </citation>
    <scope>NUCLEOTIDE SEQUENCE [LARGE SCALE GENOMIC DNA]</scope>
    <source>
        <strain evidence="1">CMW44962</strain>
    </source>
</reference>